<dbReference type="AlphaFoldDB" id="A0A7R8D246"/>
<sequence length="244" mass="27099">MALRYENCAVWLMKLQLQTTSLCQSHGCLQKLPGKVGLLPSGNVMRAKLSLRDPETSSLNPIGKKGEILVGSIVYHAEGSTVTLFRVVNDFGNSIPPYLIFPTYPQMVAYTFPNAFTPANIVAGIRSTSIYPMDRHIFPDPNFKKPTTCSPTAGSPLDKRTINVKHFHITKEIRPFTKASGLYSNSNDDNDTNNTMDRILALQTEEDDELNVIQNDLDDDMVALQPCLSDLDVETIGVDDFIFL</sequence>
<keyword evidence="2" id="KW-1185">Reference proteome</keyword>
<dbReference type="Proteomes" id="UP000675881">
    <property type="component" value="Chromosome 7"/>
</dbReference>
<reference evidence="1" key="1">
    <citation type="submission" date="2021-02" db="EMBL/GenBank/DDBJ databases">
        <authorList>
            <person name="Bekaert M."/>
        </authorList>
    </citation>
    <scope>NUCLEOTIDE SEQUENCE</scope>
    <source>
        <strain evidence="1">IoA-00</strain>
    </source>
</reference>
<evidence type="ECO:0000313" key="1">
    <source>
        <dbReference type="EMBL" id="CAF3002132.1"/>
    </source>
</evidence>
<evidence type="ECO:0000313" key="2">
    <source>
        <dbReference type="Proteomes" id="UP000675881"/>
    </source>
</evidence>
<gene>
    <name evidence="1" type="ORF">LSAA_13194</name>
</gene>
<dbReference type="EMBL" id="HG994586">
    <property type="protein sequence ID" value="CAF3002132.1"/>
    <property type="molecule type" value="Genomic_DNA"/>
</dbReference>
<protein>
    <submittedName>
        <fullName evidence="1">(salmon louse) hypothetical protein</fullName>
    </submittedName>
</protein>
<name>A0A7R8D246_LEPSM</name>
<accession>A0A7R8D246</accession>
<proteinExistence type="predicted"/>
<organism evidence="1 2">
    <name type="scientific">Lepeophtheirus salmonis</name>
    <name type="common">Salmon louse</name>
    <name type="synonym">Caligus salmonis</name>
    <dbReference type="NCBI Taxonomy" id="72036"/>
    <lineage>
        <taxon>Eukaryota</taxon>
        <taxon>Metazoa</taxon>
        <taxon>Ecdysozoa</taxon>
        <taxon>Arthropoda</taxon>
        <taxon>Crustacea</taxon>
        <taxon>Multicrustacea</taxon>
        <taxon>Hexanauplia</taxon>
        <taxon>Copepoda</taxon>
        <taxon>Siphonostomatoida</taxon>
        <taxon>Caligidae</taxon>
        <taxon>Lepeophtheirus</taxon>
    </lineage>
</organism>